<dbReference type="PROSITE" id="PS50878">
    <property type="entry name" value="RT_POL"/>
    <property type="match status" value="1"/>
</dbReference>
<proteinExistence type="predicted"/>
<sequence>MDLVSLVNEYDCLHTILDNHAPIKSREITLRPKAPWYTNEINDKKRIRRQLERKWHKTRTNADWNRYKQQCYAVNKLIDSSKSAYYTDLINNGSSDQKPFSRLDFFTQKIVKIRGDIEDELLSKNIETPIPDADSCPYEFHTFREVGKDEVLHLIQRIATKSCSLDPLPVVMLNHCFKDILPVVVRIINLSLESGTMPDSLKIAVVQPLLKKYNLFYEEFCSFRPISNLKFVSKSIEKAVAVQLTDYLTENHLHEKFQSAYKPCHSTETALLRVQNDILQALDNGDSVILVLLDLSAAFDTVDHLMLLTRLSKRFGIRGRVLDWLTSYLTSRKLFIRVEGTDSLLSDLDCGVPQGSVLGPLLYSLYTAPLADVARRHNLRFHFFLMMGNFTLHSKRMIVMI</sequence>
<keyword evidence="2" id="KW-1185">Reference proteome</keyword>
<comment type="caution">
    <text evidence="1">The sequence shown here is derived from an EMBL/GenBank/DDBJ whole genome shotgun (WGS) entry which is preliminary data.</text>
</comment>
<protein>
    <submittedName>
        <fullName evidence="1">Uncharacterized protein</fullName>
    </submittedName>
</protein>
<dbReference type="Pfam" id="PF00078">
    <property type="entry name" value="RVT_1"/>
    <property type="match status" value="1"/>
</dbReference>
<dbReference type="PANTHER" id="PTHR33332">
    <property type="entry name" value="REVERSE TRANSCRIPTASE DOMAIN-CONTAINING PROTEIN"/>
    <property type="match status" value="1"/>
</dbReference>
<reference evidence="1" key="1">
    <citation type="submission" date="2020-04" db="EMBL/GenBank/DDBJ databases">
        <authorList>
            <person name="Alioto T."/>
            <person name="Alioto T."/>
            <person name="Gomez Garrido J."/>
        </authorList>
    </citation>
    <scope>NUCLEOTIDE SEQUENCE</scope>
    <source>
        <strain evidence="1">A484AB</strain>
    </source>
</reference>
<gene>
    <name evidence="1" type="ORF">PACLA_8A061677</name>
</gene>
<dbReference type="Proteomes" id="UP001152795">
    <property type="component" value="Unassembled WGS sequence"/>
</dbReference>
<dbReference type="AlphaFoldDB" id="A0A6S7JP28"/>
<name>A0A6S7JP28_PARCT</name>
<dbReference type="OrthoDB" id="2435398at2759"/>
<dbReference type="EMBL" id="CACRXK020017214">
    <property type="protein sequence ID" value="CAB4030890.1"/>
    <property type="molecule type" value="Genomic_DNA"/>
</dbReference>
<dbReference type="SUPFAM" id="SSF56672">
    <property type="entry name" value="DNA/RNA polymerases"/>
    <property type="match status" value="1"/>
</dbReference>
<evidence type="ECO:0000313" key="1">
    <source>
        <dbReference type="EMBL" id="CAB4030890.1"/>
    </source>
</evidence>
<accession>A0A6S7JP28</accession>
<dbReference type="InterPro" id="IPR000477">
    <property type="entry name" value="RT_dom"/>
</dbReference>
<organism evidence="1 2">
    <name type="scientific">Paramuricea clavata</name>
    <name type="common">Red gorgonian</name>
    <name type="synonym">Violescent sea-whip</name>
    <dbReference type="NCBI Taxonomy" id="317549"/>
    <lineage>
        <taxon>Eukaryota</taxon>
        <taxon>Metazoa</taxon>
        <taxon>Cnidaria</taxon>
        <taxon>Anthozoa</taxon>
        <taxon>Octocorallia</taxon>
        <taxon>Malacalcyonacea</taxon>
        <taxon>Plexauridae</taxon>
        <taxon>Paramuricea</taxon>
    </lineage>
</organism>
<dbReference type="InterPro" id="IPR043502">
    <property type="entry name" value="DNA/RNA_pol_sf"/>
</dbReference>
<evidence type="ECO:0000313" key="2">
    <source>
        <dbReference type="Proteomes" id="UP001152795"/>
    </source>
</evidence>